<evidence type="ECO:0000256" key="2">
    <source>
        <dbReference type="RuleBase" id="RU364082"/>
    </source>
</evidence>
<gene>
    <name evidence="4" type="primary">rfbD</name>
    <name evidence="4" type="ORF">ACFFK0_12390</name>
</gene>
<name>A0ABV6DKQ7_9BACL</name>
<evidence type="ECO:0000313" key="4">
    <source>
        <dbReference type="EMBL" id="MFC0213238.1"/>
    </source>
</evidence>
<dbReference type="Proteomes" id="UP001589776">
    <property type="component" value="Unassembled WGS sequence"/>
</dbReference>
<dbReference type="EMBL" id="JBHLWN010000048">
    <property type="protein sequence ID" value="MFC0213238.1"/>
    <property type="molecule type" value="Genomic_DNA"/>
</dbReference>
<proteinExistence type="inferred from homology"/>
<dbReference type="InterPro" id="IPR029903">
    <property type="entry name" value="RmlD-like-bd"/>
</dbReference>
<dbReference type="Gene3D" id="3.90.25.10">
    <property type="entry name" value="UDP-galactose 4-epimerase, domain 1"/>
    <property type="match status" value="1"/>
</dbReference>
<comment type="similarity">
    <text evidence="1 2">Belongs to the dTDP-4-dehydrorhamnose reductase family.</text>
</comment>
<sequence>MKRILLLGAGGQLGQDLQEVFLTDLGYEVVPVGREELDMERPEMVGHFLKQQSFDVLINCSSYHRTDECEDYPLKSFTVNSIAVAELAKACNRQGRLLFHVSTDYVFSGQKDEPYLEADATGALNIYGISKAAGEQAVAAYHDKYFIFRVSSLFGKAGASGKGGNFVETMIRIAQEGKPISVVADQIMSPTHTLDIARAMKAFLDQDVQAYGTYHCCSTGSCSWYEFAVEILRQAGIPAEVSPVPAANYVTKAKRPAYSVLNNEKLQAVFKMPKWKTALTEYLTRKEYLR</sequence>
<keyword evidence="2 4" id="KW-0560">Oxidoreductase</keyword>
<dbReference type="GO" id="GO:0008831">
    <property type="term" value="F:dTDP-4-dehydrorhamnose reductase activity"/>
    <property type="evidence" value="ECO:0007669"/>
    <property type="project" value="UniProtKB-EC"/>
</dbReference>
<dbReference type="PANTHER" id="PTHR10491">
    <property type="entry name" value="DTDP-4-DEHYDRORHAMNOSE REDUCTASE"/>
    <property type="match status" value="1"/>
</dbReference>
<comment type="caution">
    <text evidence="4">The sequence shown here is derived from an EMBL/GenBank/DDBJ whole genome shotgun (WGS) entry which is preliminary data.</text>
</comment>
<comment type="pathway">
    <text evidence="2">Carbohydrate biosynthesis; dTDP-L-rhamnose biosynthesis.</text>
</comment>
<dbReference type="CDD" id="cd05254">
    <property type="entry name" value="dTDP_HR_like_SDR_e"/>
    <property type="match status" value="1"/>
</dbReference>
<dbReference type="Pfam" id="PF04321">
    <property type="entry name" value="RmlD_sub_bind"/>
    <property type="match status" value="1"/>
</dbReference>
<dbReference type="RefSeq" id="WP_377470523.1">
    <property type="nucleotide sequence ID" value="NZ_JBHLWN010000048.1"/>
</dbReference>
<evidence type="ECO:0000259" key="3">
    <source>
        <dbReference type="Pfam" id="PF04321"/>
    </source>
</evidence>
<dbReference type="InterPro" id="IPR005913">
    <property type="entry name" value="dTDP_dehydrorham_reduct"/>
</dbReference>
<feature type="domain" description="RmlD-like substrate binding" evidence="3">
    <location>
        <begin position="3"/>
        <end position="285"/>
    </location>
</feature>
<evidence type="ECO:0000313" key="5">
    <source>
        <dbReference type="Proteomes" id="UP001589776"/>
    </source>
</evidence>
<protein>
    <recommendedName>
        <fullName evidence="2">dTDP-4-dehydrorhamnose reductase</fullName>
        <ecNumber evidence="2">1.1.1.133</ecNumber>
    </recommendedName>
</protein>
<accession>A0ABV6DKQ7</accession>
<dbReference type="EC" id="1.1.1.133" evidence="2"/>
<dbReference type="SUPFAM" id="SSF51735">
    <property type="entry name" value="NAD(P)-binding Rossmann-fold domains"/>
    <property type="match status" value="1"/>
</dbReference>
<keyword evidence="5" id="KW-1185">Reference proteome</keyword>
<organism evidence="4 5">
    <name type="scientific">Paenibacillus chartarius</name>
    <dbReference type="NCBI Taxonomy" id="747481"/>
    <lineage>
        <taxon>Bacteria</taxon>
        <taxon>Bacillati</taxon>
        <taxon>Bacillota</taxon>
        <taxon>Bacilli</taxon>
        <taxon>Bacillales</taxon>
        <taxon>Paenibacillaceae</taxon>
        <taxon>Paenibacillus</taxon>
    </lineage>
</organism>
<dbReference type="PANTHER" id="PTHR10491:SF4">
    <property type="entry name" value="METHIONINE ADENOSYLTRANSFERASE 2 SUBUNIT BETA"/>
    <property type="match status" value="1"/>
</dbReference>
<keyword evidence="2" id="KW-0521">NADP</keyword>
<dbReference type="Gene3D" id="3.40.50.720">
    <property type="entry name" value="NAD(P)-binding Rossmann-like Domain"/>
    <property type="match status" value="1"/>
</dbReference>
<evidence type="ECO:0000256" key="1">
    <source>
        <dbReference type="ARBA" id="ARBA00010944"/>
    </source>
</evidence>
<dbReference type="NCBIfam" id="TIGR01214">
    <property type="entry name" value="rmlD"/>
    <property type="match status" value="1"/>
</dbReference>
<comment type="function">
    <text evidence="2">Catalyzes the reduction of dTDP-6-deoxy-L-lyxo-4-hexulose to yield dTDP-L-rhamnose.</text>
</comment>
<reference evidence="4 5" key="1">
    <citation type="submission" date="2024-09" db="EMBL/GenBank/DDBJ databases">
        <authorList>
            <person name="Sun Q."/>
            <person name="Mori K."/>
        </authorList>
    </citation>
    <scope>NUCLEOTIDE SEQUENCE [LARGE SCALE GENOMIC DNA]</scope>
    <source>
        <strain evidence="4 5">CCM 7759</strain>
    </source>
</reference>
<dbReference type="InterPro" id="IPR036291">
    <property type="entry name" value="NAD(P)-bd_dom_sf"/>
</dbReference>